<keyword evidence="6" id="KW-0456">Lyase</keyword>
<dbReference type="Gene3D" id="3.30.450.260">
    <property type="entry name" value="Haem NO binding associated domain"/>
    <property type="match status" value="1"/>
</dbReference>
<dbReference type="InterPro" id="IPR042463">
    <property type="entry name" value="HNOB_dom_associated_sf"/>
</dbReference>
<dbReference type="Gene3D" id="6.10.250.780">
    <property type="match status" value="1"/>
</dbReference>
<dbReference type="EMBL" id="JARBDR010000921">
    <property type="protein sequence ID" value="KAJ8299648.1"/>
    <property type="molecule type" value="Genomic_DNA"/>
</dbReference>
<keyword evidence="5" id="KW-0342">GTP-binding</keyword>
<dbReference type="InterPro" id="IPR001054">
    <property type="entry name" value="A/G_cyclase"/>
</dbReference>
<organism evidence="9 10">
    <name type="scientific">Tegillarca granosa</name>
    <name type="common">Malaysian cockle</name>
    <name type="synonym">Anadara granosa</name>
    <dbReference type="NCBI Taxonomy" id="220873"/>
    <lineage>
        <taxon>Eukaryota</taxon>
        <taxon>Metazoa</taxon>
        <taxon>Spiralia</taxon>
        <taxon>Lophotrochozoa</taxon>
        <taxon>Mollusca</taxon>
        <taxon>Bivalvia</taxon>
        <taxon>Autobranchia</taxon>
        <taxon>Pteriomorphia</taxon>
        <taxon>Arcoida</taxon>
        <taxon>Arcoidea</taxon>
        <taxon>Arcidae</taxon>
        <taxon>Tegillarca</taxon>
    </lineage>
</organism>
<evidence type="ECO:0000256" key="4">
    <source>
        <dbReference type="ARBA" id="ARBA00022741"/>
    </source>
</evidence>
<dbReference type="SUPFAM" id="SSF111126">
    <property type="entry name" value="Ligand-binding domain in the NO signalling and Golgi transport"/>
    <property type="match status" value="1"/>
</dbReference>
<dbReference type="Gene3D" id="3.30.70.1230">
    <property type="entry name" value="Nucleotide cyclase"/>
    <property type="match status" value="1"/>
</dbReference>
<gene>
    <name evidence="9" type="ORF">KUTeg_023708</name>
</gene>
<keyword evidence="7" id="KW-0141">cGMP biosynthesis</keyword>
<dbReference type="SMART" id="SM00044">
    <property type="entry name" value="CYCc"/>
    <property type="match status" value="1"/>
</dbReference>
<dbReference type="PANTHER" id="PTHR45655">
    <property type="entry name" value="GUANYLATE CYCLASE SOLUBLE SUBUNIT BETA-2"/>
    <property type="match status" value="1"/>
</dbReference>
<dbReference type="Proteomes" id="UP001217089">
    <property type="component" value="Unassembled WGS sequence"/>
</dbReference>
<evidence type="ECO:0000256" key="6">
    <source>
        <dbReference type="ARBA" id="ARBA00023239"/>
    </source>
</evidence>
<dbReference type="InterPro" id="IPR038158">
    <property type="entry name" value="H-NOX_domain_sf"/>
</dbReference>
<dbReference type="SUPFAM" id="SSF55073">
    <property type="entry name" value="Nucleotide cyclase"/>
    <property type="match status" value="1"/>
</dbReference>
<proteinExistence type="predicted"/>
<reference evidence="9 10" key="1">
    <citation type="submission" date="2022-12" db="EMBL/GenBank/DDBJ databases">
        <title>Chromosome-level genome of Tegillarca granosa.</title>
        <authorList>
            <person name="Kim J."/>
        </authorList>
    </citation>
    <scope>NUCLEOTIDE SEQUENCE [LARGE SCALE GENOMIC DNA]</scope>
    <source>
        <strain evidence="9">Teg-2019</strain>
        <tissue evidence="9">Adductor muscle</tissue>
    </source>
</reference>
<accession>A0ABQ9E2F8</accession>
<dbReference type="PROSITE" id="PS50125">
    <property type="entry name" value="GUANYLATE_CYCLASE_2"/>
    <property type="match status" value="1"/>
</dbReference>
<dbReference type="InterPro" id="IPR024096">
    <property type="entry name" value="NO_sig/Golgi_transp_ligand-bd"/>
</dbReference>
<comment type="caution">
    <text evidence="9">The sequence shown here is derived from an EMBL/GenBank/DDBJ whole genome shotgun (WGS) entry which is preliminary data.</text>
</comment>
<feature type="domain" description="Guanylate cyclase" evidence="8">
    <location>
        <begin position="443"/>
        <end position="564"/>
    </location>
</feature>
<dbReference type="Gene3D" id="3.90.1520.10">
    <property type="entry name" value="H-NOX domain"/>
    <property type="match status" value="1"/>
</dbReference>
<dbReference type="InterPro" id="IPR011645">
    <property type="entry name" value="HNOB_dom_associated"/>
</dbReference>
<dbReference type="InterPro" id="IPR011644">
    <property type="entry name" value="Heme_NO-bd"/>
</dbReference>
<evidence type="ECO:0000256" key="5">
    <source>
        <dbReference type="ARBA" id="ARBA00023134"/>
    </source>
</evidence>
<evidence type="ECO:0000256" key="2">
    <source>
        <dbReference type="ARBA" id="ARBA00012202"/>
    </source>
</evidence>
<protein>
    <recommendedName>
        <fullName evidence="2">guanylate cyclase</fullName>
        <ecNumber evidence="2">4.6.1.2</ecNumber>
    </recommendedName>
</protein>
<dbReference type="Pfam" id="PF07700">
    <property type="entry name" value="HNOB"/>
    <property type="match status" value="1"/>
</dbReference>
<evidence type="ECO:0000313" key="9">
    <source>
        <dbReference type="EMBL" id="KAJ8299648.1"/>
    </source>
</evidence>
<sequence>MYNKIRHSISLPGYFNFQLQVSADKKYIWRQGKMYGMLLESIQFFIKKNYGNDNWNLILEHGGIKNMIFSPHKLYKDEIMLNLAKSCSVVLKDRSTEEYLNYFGQCFVKFFSHYGYDKILRVSGRYYRDFLNGIDNLHEMMRFSYPHLQSPSFLVESEDCNGCVLSYRSKRKGFLDYVIGQLKECGRVLYNIDVDIITLYNNVTDSGCNITFRLNFDNSPYVSKSNISTSFLESNFSQISSSTFLKVFPFCIIFDHSLIIQLTGCKLNILLSEDDLIGFRIFDRFKLRRPLTDFTWENIIKLQRVTFELQYLQPYNKRMTPPSIFNIYQVEINSGSKIRRPKLIFKGQMKYLKDWNMMAFLCTPLIGTLEDMVNVNLYINDLNMYDNSRDMVMAGWQHFSQLEYSIEQKSDDLLYSMIPESIANRLKNGEDPINTCEMFEEVTILFSYIVKFTDICAQASAFQIVECINEVFSSFDAIVETLGDAVYMVAGGVPDWRPDHAKCVAGLALELIEISKLHKDPVTGKSLSIRVGLHTGSVVAGIVGKRMPQYCLFGDAVNTASRMQSHSEPQCIHISEPCNECLKGHGFVTVFRGTVNCQVSSGELSMCLNKHGFIFVMRTSQLLFIQCNKCLRDMYNSEKTAFPSVLYSREYFNKGFNDTKLYQYSYDMSIFSFNHIFENQCQYSLKHEFYMHPLLMPKRNFYILHKHDYFPNPRYLSAASSLNGQPFDTYFQDLSSILN</sequence>
<evidence type="ECO:0000313" key="10">
    <source>
        <dbReference type="Proteomes" id="UP001217089"/>
    </source>
</evidence>
<dbReference type="Pfam" id="PF07701">
    <property type="entry name" value="HNOBA"/>
    <property type="match status" value="1"/>
</dbReference>
<evidence type="ECO:0000259" key="8">
    <source>
        <dbReference type="PROSITE" id="PS50125"/>
    </source>
</evidence>
<evidence type="ECO:0000256" key="3">
    <source>
        <dbReference type="ARBA" id="ARBA00022490"/>
    </source>
</evidence>
<dbReference type="Pfam" id="PF00211">
    <property type="entry name" value="Guanylate_cyc"/>
    <property type="match status" value="1"/>
</dbReference>
<comment type="subcellular location">
    <subcellularLocation>
        <location evidence="1">Cytoplasm</location>
    </subcellularLocation>
</comment>
<dbReference type="PANTHER" id="PTHR45655:SF5">
    <property type="entry name" value="SOLUBLE GUANYLATE CYCLASE 89DA-RELATED"/>
    <property type="match status" value="1"/>
</dbReference>
<dbReference type="InterPro" id="IPR029787">
    <property type="entry name" value="Nucleotide_cyclase"/>
</dbReference>
<evidence type="ECO:0000256" key="1">
    <source>
        <dbReference type="ARBA" id="ARBA00004496"/>
    </source>
</evidence>
<dbReference type="CDD" id="cd07302">
    <property type="entry name" value="CHD"/>
    <property type="match status" value="1"/>
</dbReference>
<keyword evidence="3" id="KW-0963">Cytoplasm</keyword>
<dbReference type="EC" id="4.6.1.2" evidence="2"/>
<name>A0ABQ9E2F8_TEGGR</name>
<keyword evidence="4" id="KW-0547">Nucleotide-binding</keyword>
<keyword evidence="10" id="KW-1185">Reference proteome</keyword>
<evidence type="ECO:0000256" key="7">
    <source>
        <dbReference type="ARBA" id="ARBA00023293"/>
    </source>
</evidence>